<dbReference type="PANTHER" id="PTHR42825">
    <property type="entry name" value="AMINO ACID AMINOTRANSFERASE"/>
    <property type="match status" value="1"/>
</dbReference>
<dbReference type="GO" id="GO:0009507">
    <property type="term" value="C:chloroplast"/>
    <property type="evidence" value="ECO:0007669"/>
    <property type="project" value="TreeGrafter"/>
</dbReference>
<dbReference type="FunFam" id="3.20.10.10:FF:000003">
    <property type="entry name" value="Branched-chain-amino-acid aminotransferase"/>
    <property type="match status" value="1"/>
</dbReference>
<dbReference type="GO" id="GO:0008652">
    <property type="term" value="P:amino acid biosynthetic process"/>
    <property type="evidence" value="ECO:0007669"/>
    <property type="project" value="UniProtKB-KW"/>
</dbReference>
<dbReference type="EC" id="2.6.1.42" evidence="8"/>
<keyword evidence="12" id="KW-1185">Reference proteome</keyword>
<name>A0A6J5W532_PRUAR</name>
<dbReference type="CDD" id="cd01557">
    <property type="entry name" value="BCAT_beta_family"/>
    <property type="match status" value="1"/>
</dbReference>
<dbReference type="GO" id="GO:0009082">
    <property type="term" value="P:branched-chain amino acid biosynthetic process"/>
    <property type="evidence" value="ECO:0007669"/>
    <property type="project" value="UniProtKB-KW"/>
</dbReference>
<keyword evidence="8" id="KW-0028">Amino-acid biosynthesis</keyword>
<dbReference type="GO" id="GO:0004084">
    <property type="term" value="F:branched-chain-amino-acid transaminase activity"/>
    <property type="evidence" value="ECO:0007669"/>
    <property type="project" value="UniProtKB-EC"/>
</dbReference>
<evidence type="ECO:0000256" key="7">
    <source>
        <dbReference type="RuleBase" id="RU004516"/>
    </source>
</evidence>
<evidence type="ECO:0000313" key="10">
    <source>
        <dbReference type="EMBL" id="CAB4296720.1"/>
    </source>
</evidence>
<evidence type="ECO:0000256" key="2">
    <source>
        <dbReference type="ARBA" id="ARBA00009320"/>
    </source>
</evidence>
<dbReference type="Proteomes" id="UP000507245">
    <property type="component" value="Unassembled WGS sequence"/>
</dbReference>
<dbReference type="InterPro" id="IPR001544">
    <property type="entry name" value="Aminotrans_IV"/>
</dbReference>
<sequence>MAPSLAIFTLPHYLCSATNNYCKACNFLKQSHFLNLYYKVGIIKFAFALHVLMQQQQLLRLSPSSLGPAALLAASSTTSLRAVSPSHHASNGQTSELPDTTWDNLGFDKPISADYMFIMKSSEDGSFSDGGLQRFGKIELNPAACVLNYGQGIIEELKAYKKPDNSILLCRPEEHGLRMRVGAERLLMPAPTVEQFVEAVKVTVLENRRWVPPPNKGFLHIRPLLIGSGPVLSLTPAPEFIFLILVTPMGDYSRGGLELINLVVENEIHRAVRGGAGSVKAIGNYAAILKAHMEAKANGFSDVLFLDSVHRRYVEETSTANIFLVKDKIISTPALGEGTVLPGVTRKCVIEIARSQGYQVEERLVSVEELFEVDEVFCTGNAVHLSRVGSITYLGKKVSYCESGPAVVSQQLHRALLNIQMGHTEDKLGWTVTLK</sequence>
<protein>
    <recommendedName>
        <fullName evidence="8">Branched-chain-amino-acid aminotransferase</fullName>
        <ecNumber evidence="8">2.6.1.42</ecNumber>
    </recommendedName>
</protein>
<dbReference type="Gene3D" id="3.30.470.10">
    <property type="match status" value="1"/>
</dbReference>
<dbReference type="NCBIfam" id="NF009897">
    <property type="entry name" value="PRK13357.1"/>
    <property type="match status" value="1"/>
</dbReference>
<dbReference type="Pfam" id="PF01063">
    <property type="entry name" value="Aminotran_4"/>
    <property type="match status" value="1"/>
</dbReference>
<dbReference type="EMBL" id="CAEKDK010000001">
    <property type="protein sequence ID" value="CAB4266141.1"/>
    <property type="molecule type" value="Genomic_DNA"/>
</dbReference>
<comment type="catalytic activity">
    <reaction evidence="8">
        <text>L-leucine + 2-oxoglutarate = 4-methyl-2-oxopentanoate + L-glutamate</text>
        <dbReference type="Rhea" id="RHEA:18321"/>
        <dbReference type="ChEBI" id="CHEBI:16810"/>
        <dbReference type="ChEBI" id="CHEBI:17865"/>
        <dbReference type="ChEBI" id="CHEBI:29985"/>
        <dbReference type="ChEBI" id="CHEBI:57427"/>
        <dbReference type="EC" id="2.6.1.42"/>
    </reaction>
</comment>
<evidence type="ECO:0000313" key="12">
    <source>
        <dbReference type="Proteomes" id="UP000507245"/>
    </source>
</evidence>
<organism evidence="10 12">
    <name type="scientific">Prunus armeniaca</name>
    <name type="common">Apricot</name>
    <name type="synonym">Armeniaca vulgaris</name>
    <dbReference type="NCBI Taxonomy" id="36596"/>
    <lineage>
        <taxon>Eukaryota</taxon>
        <taxon>Viridiplantae</taxon>
        <taxon>Streptophyta</taxon>
        <taxon>Embryophyta</taxon>
        <taxon>Tracheophyta</taxon>
        <taxon>Spermatophyta</taxon>
        <taxon>Magnoliopsida</taxon>
        <taxon>eudicotyledons</taxon>
        <taxon>Gunneridae</taxon>
        <taxon>Pentapetalae</taxon>
        <taxon>rosids</taxon>
        <taxon>fabids</taxon>
        <taxon>Rosales</taxon>
        <taxon>Rosaceae</taxon>
        <taxon>Amygdaloideae</taxon>
        <taxon>Amygdaleae</taxon>
        <taxon>Prunus</taxon>
    </lineage>
</organism>
<evidence type="ECO:0000256" key="4">
    <source>
        <dbReference type="ARBA" id="ARBA00022679"/>
    </source>
</evidence>
<comment type="catalytic activity">
    <reaction evidence="8">
        <text>L-isoleucine + 2-oxoglutarate = (S)-3-methyl-2-oxopentanoate + L-glutamate</text>
        <dbReference type="Rhea" id="RHEA:24801"/>
        <dbReference type="ChEBI" id="CHEBI:16810"/>
        <dbReference type="ChEBI" id="CHEBI:29985"/>
        <dbReference type="ChEBI" id="CHEBI:35146"/>
        <dbReference type="ChEBI" id="CHEBI:58045"/>
        <dbReference type="EC" id="2.6.1.42"/>
    </reaction>
</comment>
<keyword evidence="5 7" id="KW-0663">Pyridoxal phosphate</keyword>
<evidence type="ECO:0000256" key="3">
    <source>
        <dbReference type="ARBA" id="ARBA00022576"/>
    </source>
</evidence>
<dbReference type="InterPro" id="IPR033939">
    <property type="entry name" value="BCAT_family"/>
</dbReference>
<evidence type="ECO:0000256" key="5">
    <source>
        <dbReference type="ARBA" id="ARBA00022898"/>
    </source>
</evidence>
<comment type="cofactor">
    <cofactor evidence="1 7">
        <name>pyridoxal 5'-phosphate</name>
        <dbReference type="ChEBI" id="CHEBI:597326"/>
    </cofactor>
</comment>
<reference evidence="12" key="1">
    <citation type="journal article" date="2020" name="Genome Biol.">
        <title>Gamete binning: chromosome-level and haplotype-resolved genome assembly enabled by high-throughput single-cell sequencing of gamete genomes.</title>
        <authorList>
            <person name="Campoy J.A."/>
            <person name="Sun H."/>
            <person name="Goel M."/>
            <person name="Jiao W.-B."/>
            <person name="Folz-Donahue K."/>
            <person name="Wang N."/>
            <person name="Rubio M."/>
            <person name="Liu C."/>
            <person name="Kukat C."/>
            <person name="Ruiz D."/>
            <person name="Huettel B."/>
            <person name="Schneeberger K."/>
        </authorList>
    </citation>
    <scope>NUCLEOTIDE SEQUENCE [LARGE SCALE GENOMIC DNA]</scope>
    <source>
        <strain evidence="12">cv. Rojo Pasion</strain>
    </source>
</reference>
<dbReference type="SUPFAM" id="SSF56752">
    <property type="entry name" value="D-aminoacid aminotransferase-like PLP-dependent enzymes"/>
    <property type="match status" value="1"/>
</dbReference>
<keyword evidence="4 8" id="KW-0808">Transferase</keyword>
<dbReference type="Gene3D" id="3.20.10.10">
    <property type="entry name" value="D-amino Acid Aminotransferase, subunit A, domain 2"/>
    <property type="match status" value="1"/>
</dbReference>
<dbReference type="PROSITE" id="PS00770">
    <property type="entry name" value="AA_TRANSFER_CLASS_4"/>
    <property type="match status" value="1"/>
</dbReference>
<gene>
    <name evidence="9" type="ORF">CURHAP_LOCUS8388</name>
    <name evidence="10" type="ORF">ORAREDHAP_LOCUS8372</name>
</gene>
<dbReference type="InterPro" id="IPR036038">
    <property type="entry name" value="Aminotransferase-like"/>
</dbReference>
<evidence type="ECO:0000256" key="6">
    <source>
        <dbReference type="RuleBase" id="RU004106"/>
    </source>
</evidence>
<dbReference type="InterPro" id="IPR018300">
    <property type="entry name" value="Aminotrans_IV_CS"/>
</dbReference>
<keyword evidence="3 8" id="KW-0032">Aminotransferase</keyword>
<evidence type="ECO:0000256" key="8">
    <source>
        <dbReference type="RuleBase" id="RU004517"/>
    </source>
</evidence>
<accession>A0A6J5W532</accession>
<comment type="catalytic activity">
    <reaction evidence="8">
        <text>L-valine + 2-oxoglutarate = 3-methyl-2-oxobutanoate + L-glutamate</text>
        <dbReference type="Rhea" id="RHEA:24813"/>
        <dbReference type="ChEBI" id="CHEBI:11851"/>
        <dbReference type="ChEBI" id="CHEBI:16810"/>
        <dbReference type="ChEBI" id="CHEBI:29985"/>
        <dbReference type="ChEBI" id="CHEBI:57762"/>
        <dbReference type="EC" id="2.6.1.42"/>
    </reaction>
</comment>
<evidence type="ECO:0000256" key="1">
    <source>
        <dbReference type="ARBA" id="ARBA00001933"/>
    </source>
</evidence>
<dbReference type="Proteomes" id="UP000507222">
    <property type="component" value="Unassembled WGS sequence"/>
</dbReference>
<keyword evidence="8" id="KW-0100">Branched-chain amino acid biosynthesis</keyword>
<dbReference type="InterPro" id="IPR043131">
    <property type="entry name" value="BCAT-like_N"/>
</dbReference>
<comment type="similarity">
    <text evidence="2 6">Belongs to the class-IV pyridoxal-phosphate-dependent aminotransferase family.</text>
</comment>
<reference evidence="10 11" key="2">
    <citation type="submission" date="2020-05" db="EMBL/GenBank/DDBJ databases">
        <authorList>
            <person name="Campoy J."/>
            <person name="Schneeberger K."/>
            <person name="Spophaly S."/>
        </authorList>
    </citation>
    <scope>NUCLEOTIDE SEQUENCE [LARGE SCALE GENOMIC DNA]</scope>
    <source>
        <strain evidence="10">PruArmRojPasFocal</strain>
    </source>
</reference>
<dbReference type="OrthoDB" id="409992at2759"/>
<dbReference type="AlphaFoldDB" id="A0A6J5W532"/>
<evidence type="ECO:0000313" key="11">
    <source>
        <dbReference type="Proteomes" id="UP000507222"/>
    </source>
</evidence>
<proteinExistence type="inferred from homology"/>
<dbReference type="EMBL" id="CAEKKB010000001">
    <property type="protein sequence ID" value="CAB4296720.1"/>
    <property type="molecule type" value="Genomic_DNA"/>
</dbReference>
<dbReference type="InterPro" id="IPR043132">
    <property type="entry name" value="BCAT-like_C"/>
</dbReference>
<dbReference type="NCBIfam" id="TIGR01123">
    <property type="entry name" value="ilvE_II"/>
    <property type="match status" value="1"/>
</dbReference>
<dbReference type="PANTHER" id="PTHR42825:SF10">
    <property type="entry name" value="BRANCHED-CHAIN-AMINO-ACID AMINOTRANSFERASE"/>
    <property type="match status" value="1"/>
</dbReference>
<evidence type="ECO:0000313" key="9">
    <source>
        <dbReference type="EMBL" id="CAB4266141.1"/>
    </source>
</evidence>
<dbReference type="InterPro" id="IPR005786">
    <property type="entry name" value="B_amino_transII"/>
</dbReference>